<protein>
    <recommendedName>
        <fullName evidence="4">Exodeoxyribonuclease I</fullName>
        <ecNumber evidence="3">3.1.11.1</ecNumber>
    </recommendedName>
    <alternativeName>
        <fullName evidence="11">DNA deoxyribophosphodiesterase</fullName>
    </alternativeName>
</protein>
<keyword evidence="5" id="KW-0479">Metal-binding</keyword>
<dbReference type="Pfam" id="PF08411">
    <property type="entry name" value="ExoI_SH3"/>
    <property type="match status" value="1"/>
</dbReference>
<evidence type="ECO:0000256" key="12">
    <source>
        <dbReference type="ARBA" id="ARBA00046792"/>
    </source>
</evidence>
<evidence type="ECO:0000313" key="16">
    <source>
        <dbReference type="Proteomes" id="UP000777002"/>
    </source>
</evidence>
<dbReference type="InterPro" id="IPR012337">
    <property type="entry name" value="RNaseH-like_sf"/>
</dbReference>
<keyword evidence="6" id="KW-0227">DNA damage</keyword>
<dbReference type="InterPro" id="IPR013620">
    <property type="entry name" value="Exonuc_1_SH3"/>
</dbReference>
<evidence type="ECO:0000256" key="2">
    <source>
        <dbReference type="ARBA" id="ARBA00001946"/>
    </source>
</evidence>
<dbReference type="EC" id="3.1.11.1" evidence="3"/>
<feature type="domain" description="ExoI SH3-like" evidence="13">
    <location>
        <begin position="196"/>
        <end position="350"/>
    </location>
</feature>
<comment type="caution">
    <text evidence="15">The sequence shown here is derived from an EMBL/GenBank/DDBJ whole genome shotgun (WGS) entry which is preliminary data.</text>
</comment>
<evidence type="ECO:0000256" key="8">
    <source>
        <dbReference type="ARBA" id="ARBA00022842"/>
    </source>
</evidence>
<evidence type="ECO:0000256" key="11">
    <source>
        <dbReference type="ARBA" id="ARBA00031220"/>
    </source>
</evidence>
<dbReference type="RefSeq" id="WP_205050306.1">
    <property type="nucleotide sequence ID" value="NZ_JACJKX010000008.1"/>
</dbReference>
<comment type="catalytic activity">
    <reaction evidence="1">
        <text>Exonucleolytic cleavage in the 3'- to 5'-direction to yield nucleoside 5'-phosphates.</text>
        <dbReference type="EC" id="3.1.11.1"/>
    </reaction>
</comment>
<gene>
    <name evidence="15" type="primary">sbcB</name>
    <name evidence="15" type="ORF">H5985_05465</name>
</gene>
<accession>A0ABS2GVG2</accession>
<dbReference type="PROSITE" id="PS51784">
    <property type="entry name" value="EXOI_SH3"/>
    <property type="match status" value="1"/>
</dbReference>
<dbReference type="SMART" id="SM00479">
    <property type="entry name" value="EXOIII"/>
    <property type="match status" value="1"/>
</dbReference>
<dbReference type="InterPro" id="IPR058561">
    <property type="entry name" value="Exonuc_1_C"/>
</dbReference>
<evidence type="ECO:0000256" key="3">
    <source>
        <dbReference type="ARBA" id="ARBA00012108"/>
    </source>
</evidence>
<dbReference type="Pfam" id="PF26016">
    <property type="entry name" value="ExoI_C"/>
    <property type="match status" value="1"/>
</dbReference>
<evidence type="ECO:0000256" key="7">
    <source>
        <dbReference type="ARBA" id="ARBA00022801"/>
    </source>
</evidence>
<dbReference type="CDD" id="cd06138">
    <property type="entry name" value="ExoI_N"/>
    <property type="match status" value="1"/>
</dbReference>
<evidence type="ECO:0000256" key="1">
    <source>
        <dbReference type="ARBA" id="ARBA00000563"/>
    </source>
</evidence>
<dbReference type="Gene3D" id="1.20.1280.70">
    <property type="entry name" value="Exonuclease ExoI, domain 3"/>
    <property type="match status" value="1"/>
</dbReference>
<dbReference type="InterPro" id="IPR038649">
    <property type="entry name" value="EXOI_SH3_sf"/>
</dbReference>
<evidence type="ECO:0000256" key="4">
    <source>
        <dbReference type="ARBA" id="ARBA00019900"/>
    </source>
</evidence>
<dbReference type="InterPro" id="IPR013520">
    <property type="entry name" value="Ribonucl_H"/>
</dbReference>
<dbReference type="Gene3D" id="3.30.420.10">
    <property type="entry name" value="Ribonuclease H-like superfamily/Ribonuclease H"/>
    <property type="match status" value="1"/>
</dbReference>
<feature type="domain" description="ExoI C-terminal" evidence="14">
    <location>
        <begin position="355"/>
        <end position="483"/>
    </location>
</feature>
<comment type="cofactor">
    <cofactor evidence="2">
        <name>Mg(2+)</name>
        <dbReference type="ChEBI" id="CHEBI:18420"/>
    </cofactor>
</comment>
<dbReference type="InterPro" id="IPR036397">
    <property type="entry name" value="RNaseH_sf"/>
</dbReference>
<dbReference type="InterPro" id="IPR023607">
    <property type="entry name" value="Exodeoxyribonuclease_I"/>
</dbReference>
<keyword evidence="16" id="KW-1185">Reference proteome</keyword>
<dbReference type="PROSITE" id="PS51785">
    <property type="entry name" value="EXOI_C"/>
    <property type="match status" value="1"/>
</dbReference>
<dbReference type="Pfam" id="PF00929">
    <property type="entry name" value="RNase_T"/>
    <property type="match status" value="1"/>
</dbReference>
<evidence type="ECO:0000313" key="15">
    <source>
        <dbReference type="EMBL" id="MBM6928717.1"/>
    </source>
</evidence>
<organism evidence="15 16">
    <name type="scientific">Parasutterella secunda</name>
    <dbReference type="NCBI Taxonomy" id="626947"/>
    <lineage>
        <taxon>Bacteria</taxon>
        <taxon>Pseudomonadati</taxon>
        <taxon>Pseudomonadota</taxon>
        <taxon>Betaproteobacteria</taxon>
        <taxon>Burkholderiales</taxon>
        <taxon>Sutterellaceae</taxon>
        <taxon>Parasutterella</taxon>
    </lineage>
</organism>
<reference evidence="15 16" key="1">
    <citation type="journal article" date="2021" name="Sci. Rep.">
        <title>The distribution of antibiotic resistance genes in chicken gut microbiota commensals.</title>
        <authorList>
            <person name="Juricova H."/>
            <person name="Matiasovicova J."/>
            <person name="Kubasova T."/>
            <person name="Cejkova D."/>
            <person name="Rychlik I."/>
        </authorList>
    </citation>
    <scope>NUCLEOTIDE SEQUENCE [LARGE SCALE GENOMIC DNA]</scope>
    <source>
        <strain evidence="15 16">An562</strain>
    </source>
</reference>
<proteinExistence type="predicted"/>
<dbReference type="PIRSF" id="PIRSF000977">
    <property type="entry name" value="Exodeoxyribonuclease_I"/>
    <property type="match status" value="1"/>
</dbReference>
<dbReference type="InterPro" id="IPR034747">
    <property type="entry name" value="EXOI_SH3"/>
</dbReference>
<keyword evidence="10" id="KW-0234">DNA repair</keyword>
<evidence type="ECO:0000259" key="14">
    <source>
        <dbReference type="PROSITE" id="PS51785"/>
    </source>
</evidence>
<dbReference type="GO" id="GO:0008310">
    <property type="term" value="F:single-stranded DNA 3'-5' DNA exonuclease activity"/>
    <property type="evidence" value="ECO:0007669"/>
    <property type="project" value="UniProtKB-EC"/>
</dbReference>
<evidence type="ECO:0000256" key="9">
    <source>
        <dbReference type="ARBA" id="ARBA00023125"/>
    </source>
</evidence>
<sequence>MTTFLWHDYETFGLSPSLDRPAQFAAIRTDDNLNRLEEPICLYCKPPMDTMPSPQSIAITGILPQYCAEHGLPEAEFAREIHHAMIRENTISVGYNSMRFDDEVTRFTFWRNFISPYDREFDHGCSRFDLFPLVVATWALRPQGINWPMTDDGTRPSFRLEKLSQANGLTHEHAHDALSDVEATIEMAKLIRAKQPKLWDFALRNRFKNSILQMIRSGKPLLWVSPIHGAERGYIRLVRVLGALPGRANHVLMWDLSVDPSELLILSAEDIRERVFVKEEDLPAGKSRLPIFICKINQAPFIVNHWGVLSDERAKEFGIDKLAALQNDERLVPHIDQLQGLWAEAFEEEQSESVEPVDVDAGLYSGGFASFNDKKLISMVNRLEPDALAQWVHDGRLAFEDHRYDEMLLRFRARNWPQTLSDEEARKWKHLREDRLMNGAGGARTLEVFAEELEAYADSFGEEIDERTEEICGALYDWMEVVSNSLDSD</sequence>
<dbReference type="EMBL" id="JACJKX010000008">
    <property type="protein sequence ID" value="MBM6928717.1"/>
    <property type="molecule type" value="Genomic_DNA"/>
</dbReference>
<keyword evidence="7 15" id="KW-0378">Hydrolase</keyword>
<keyword evidence="8" id="KW-0460">Magnesium</keyword>
<dbReference type="NCBIfam" id="NF008746">
    <property type="entry name" value="PRK11779.1"/>
    <property type="match status" value="1"/>
</dbReference>
<dbReference type="SUPFAM" id="SSF53098">
    <property type="entry name" value="Ribonuclease H-like"/>
    <property type="match status" value="1"/>
</dbReference>
<keyword evidence="9" id="KW-0238">DNA-binding</keyword>
<evidence type="ECO:0000256" key="10">
    <source>
        <dbReference type="ARBA" id="ARBA00023204"/>
    </source>
</evidence>
<evidence type="ECO:0000256" key="6">
    <source>
        <dbReference type="ARBA" id="ARBA00022763"/>
    </source>
</evidence>
<evidence type="ECO:0000256" key="5">
    <source>
        <dbReference type="ARBA" id="ARBA00022723"/>
    </source>
</evidence>
<evidence type="ECO:0000259" key="13">
    <source>
        <dbReference type="PROSITE" id="PS51784"/>
    </source>
</evidence>
<name>A0ABS2GVG2_9BURK</name>
<dbReference type="Proteomes" id="UP000777002">
    <property type="component" value="Unassembled WGS sequence"/>
</dbReference>
<comment type="subunit">
    <text evidence="12">Monomer. Interacts with ssb (via C-terminus); this interaction stimulates the exonuclease activity by recruiting the enzyme to its substrate.</text>
</comment>
<dbReference type="Gene3D" id="3.30.1520.20">
    <property type="entry name" value="Exonuclease ExoI, domain 2"/>
    <property type="match status" value="1"/>
</dbReference>